<dbReference type="EMBL" id="AAXG02000017">
    <property type="protein sequence ID" value="EDM99441.1"/>
    <property type="molecule type" value="Genomic_DNA"/>
</dbReference>
<protein>
    <submittedName>
        <fullName evidence="1">Uncharacterized protein</fullName>
    </submittedName>
</protein>
<proteinExistence type="predicted"/>
<dbReference type="Proteomes" id="UP000003639">
    <property type="component" value="Unassembled WGS sequence"/>
</dbReference>
<dbReference type="AlphaFoldDB" id="A6NWU8"/>
<comment type="caution">
    <text evidence="1">The sequence shown here is derived from an EMBL/GenBank/DDBJ whole genome shotgun (WGS) entry which is preliminary data.</text>
</comment>
<keyword evidence="2" id="KW-1185">Reference proteome</keyword>
<evidence type="ECO:0000313" key="2">
    <source>
        <dbReference type="Proteomes" id="UP000003639"/>
    </source>
</evidence>
<sequence>MCHVYFLLSGMGMQAWCLSFRKGRQFLFGRRAGCRSLISP</sequence>
<evidence type="ECO:0000313" key="1">
    <source>
        <dbReference type="EMBL" id="EDM99441.1"/>
    </source>
</evidence>
<organism evidence="1 2">
    <name type="scientific">Pseudoflavonifractor capillosus ATCC 29799</name>
    <dbReference type="NCBI Taxonomy" id="411467"/>
    <lineage>
        <taxon>Bacteria</taxon>
        <taxon>Bacillati</taxon>
        <taxon>Bacillota</taxon>
        <taxon>Clostridia</taxon>
        <taxon>Eubacteriales</taxon>
        <taxon>Oscillospiraceae</taxon>
        <taxon>Pseudoflavonifractor</taxon>
    </lineage>
</organism>
<accession>A6NWU8</accession>
<dbReference type="STRING" id="411467.BACCAP_02694"/>
<reference evidence="1 2" key="1">
    <citation type="submission" date="2007-04" db="EMBL/GenBank/DDBJ databases">
        <authorList>
            <person name="Fulton L."/>
            <person name="Clifton S."/>
            <person name="Fulton B."/>
            <person name="Xu J."/>
            <person name="Minx P."/>
            <person name="Pepin K.H."/>
            <person name="Johnson M."/>
            <person name="Thiruvilangam P."/>
            <person name="Bhonagiri V."/>
            <person name="Nash W.E."/>
            <person name="Mardis E.R."/>
            <person name="Wilson R.K."/>
        </authorList>
    </citation>
    <scope>NUCLEOTIDE SEQUENCE [LARGE SCALE GENOMIC DNA]</scope>
    <source>
        <strain evidence="1 2">ATCC 29799</strain>
    </source>
</reference>
<gene>
    <name evidence="1" type="ORF">BACCAP_02694</name>
</gene>
<reference evidence="1 2" key="2">
    <citation type="submission" date="2007-06" db="EMBL/GenBank/DDBJ databases">
        <title>Draft genome sequence of Pseudoflavonifractor capillosus ATCC 29799.</title>
        <authorList>
            <person name="Sudarsanam P."/>
            <person name="Ley R."/>
            <person name="Guruge J."/>
            <person name="Turnbaugh P.J."/>
            <person name="Mahowald M."/>
            <person name="Liep D."/>
            <person name="Gordon J."/>
        </authorList>
    </citation>
    <scope>NUCLEOTIDE SEQUENCE [LARGE SCALE GENOMIC DNA]</scope>
    <source>
        <strain evidence="1 2">ATCC 29799</strain>
    </source>
</reference>
<name>A6NWU8_9FIRM</name>